<organism evidence="2 3">
    <name type="scientific">Photobacterium aphoticum</name>
    <dbReference type="NCBI Taxonomy" id="754436"/>
    <lineage>
        <taxon>Bacteria</taxon>
        <taxon>Pseudomonadati</taxon>
        <taxon>Pseudomonadota</taxon>
        <taxon>Gammaproteobacteria</taxon>
        <taxon>Vibrionales</taxon>
        <taxon>Vibrionaceae</taxon>
        <taxon>Photobacterium</taxon>
    </lineage>
</organism>
<sequence length="306" mass="33673">MTKILITGATGFVGSSVLRHKCYKFRCVVRDTEEHSYHDYFTLDGIHAKTNWNGAFTDIDSVIHLGGLAHNNTFTDKEYFEVNTEGTIHLASEAIKAGVKRFVFVSSIGVNGTSTHDEAFTVQSSPKPHNTYAESKFRAESGLFELAKNSGLEVVVIRPTLVYGKNAPGNFGSLIRLIHKLPLLPFGFADNRRDFISVENLADLLITCAIHPKAAGNIFLASDGEAVSIKDFTTAIALGLGKTLIQLPIPICFMRLVGKILNKTIMIEQLVGNLEVDLSHTKEVLGWVPPYTMTQSMRSLSEKNDD</sequence>
<dbReference type="PANTHER" id="PTHR43245">
    <property type="entry name" value="BIFUNCTIONAL POLYMYXIN RESISTANCE PROTEIN ARNA"/>
    <property type="match status" value="1"/>
</dbReference>
<dbReference type="SUPFAM" id="SSF51735">
    <property type="entry name" value="NAD(P)-binding Rossmann-fold domains"/>
    <property type="match status" value="1"/>
</dbReference>
<evidence type="ECO:0000259" key="1">
    <source>
        <dbReference type="Pfam" id="PF01370"/>
    </source>
</evidence>
<dbReference type="GO" id="GO:0003978">
    <property type="term" value="F:UDP-glucose 4-epimerase activity"/>
    <property type="evidence" value="ECO:0007669"/>
    <property type="project" value="UniProtKB-EC"/>
</dbReference>
<protein>
    <submittedName>
        <fullName evidence="2">UDP-glucose 4-epimerase</fullName>
        <ecNumber evidence="2">5.1.3.2</ecNumber>
    </submittedName>
</protein>
<accession>A0A090RMY4</accession>
<dbReference type="AlphaFoldDB" id="A0A090RMY4"/>
<dbReference type="Pfam" id="PF01370">
    <property type="entry name" value="Epimerase"/>
    <property type="match status" value="1"/>
</dbReference>
<evidence type="ECO:0000313" key="2">
    <source>
        <dbReference type="EMBL" id="GAL08832.1"/>
    </source>
</evidence>
<reference evidence="2 3" key="1">
    <citation type="journal article" date="2014" name="Genome Announc.">
        <title>Draft Genome Sequences of Two Vibrionaceae Species, Vibrio ponticus C121 and Photobacterium aphoticum C119, Isolated as Coral Reef Microbiota.</title>
        <authorList>
            <person name="Al-saari N."/>
            <person name="Meirelles P.M."/>
            <person name="Mino S."/>
            <person name="Suda W."/>
            <person name="Oshima K."/>
            <person name="Hattori M."/>
            <person name="Ohkuma M."/>
            <person name="Thompson F.L."/>
            <person name="Gomez-Gil B."/>
            <person name="Sawabe T."/>
            <person name="Sawabe T."/>
        </authorList>
    </citation>
    <scope>NUCLEOTIDE SEQUENCE [LARGE SCALE GENOMIC DNA]</scope>
    <source>
        <strain evidence="2 3">JCM 19237</strain>
    </source>
</reference>
<proteinExistence type="predicted"/>
<name>A0A090RMY4_9GAMM</name>
<dbReference type="eggNOG" id="COG0451">
    <property type="taxonomic scope" value="Bacteria"/>
</dbReference>
<dbReference type="EC" id="5.1.3.2" evidence="2"/>
<comment type="caution">
    <text evidence="2">The sequence shown here is derived from an EMBL/GenBank/DDBJ whole genome shotgun (WGS) entry which is preliminary data.</text>
</comment>
<evidence type="ECO:0000313" key="3">
    <source>
        <dbReference type="Proteomes" id="UP000029227"/>
    </source>
</evidence>
<feature type="domain" description="NAD-dependent epimerase/dehydratase" evidence="1">
    <location>
        <begin position="4"/>
        <end position="215"/>
    </location>
</feature>
<dbReference type="EMBL" id="BBMN01000034">
    <property type="protein sequence ID" value="GAL08832.1"/>
    <property type="molecule type" value="Genomic_DNA"/>
</dbReference>
<dbReference type="InterPro" id="IPR036291">
    <property type="entry name" value="NAD(P)-bd_dom_sf"/>
</dbReference>
<dbReference type="InterPro" id="IPR001509">
    <property type="entry name" value="Epimerase_deHydtase"/>
</dbReference>
<gene>
    <name evidence="2" type="ORF">JCM19237_3993</name>
</gene>
<dbReference type="PANTHER" id="PTHR43245:SF58">
    <property type="entry name" value="BLL5923 PROTEIN"/>
    <property type="match status" value="1"/>
</dbReference>
<dbReference type="STRING" id="754436.JCM19237_3993"/>
<dbReference type="Gene3D" id="3.40.50.720">
    <property type="entry name" value="NAD(P)-binding Rossmann-like Domain"/>
    <property type="match status" value="1"/>
</dbReference>
<keyword evidence="2" id="KW-0413">Isomerase</keyword>
<dbReference type="Proteomes" id="UP000029227">
    <property type="component" value="Unassembled WGS sequence"/>
</dbReference>
<dbReference type="InterPro" id="IPR050177">
    <property type="entry name" value="Lipid_A_modif_metabolic_enz"/>
</dbReference>